<proteinExistence type="predicted"/>
<evidence type="ECO:0000313" key="1">
    <source>
        <dbReference type="EMBL" id="GGB92852.1"/>
    </source>
</evidence>
<evidence type="ECO:0000313" key="2">
    <source>
        <dbReference type="Proteomes" id="UP000608154"/>
    </source>
</evidence>
<gene>
    <name evidence="1" type="ORF">GCM10011494_09060</name>
</gene>
<reference evidence="1" key="1">
    <citation type="journal article" date="2014" name="Int. J. Syst. Evol. Microbiol.">
        <title>Complete genome sequence of Corynebacterium casei LMG S-19264T (=DSM 44701T), isolated from a smear-ripened cheese.</title>
        <authorList>
            <consortium name="US DOE Joint Genome Institute (JGI-PGF)"/>
            <person name="Walter F."/>
            <person name="Albersmeier A."/>
            <person name="Kalinowski J."/>
            <person name="Ruckert C."/>
        </authorList>
    </citation>
    <scope>NUCLEOTIDE SEQUENCE</scope>
    <source>
        <strain evidence="1">CGMCC 1.15095</strain>
    </source>
</reference>
<organism evidence="1 2">
    <name type="scientific">Novosphingobium endophyticum</name>
    <dbReference type="NCBI Taxonomy" id="1955250"/>
    <lineage>
        <taxon>Bacteria</taxon>
        <taxon>Pseudomonadati</taxon>
        <taxon>Pseudomonadota</taxon>
        <taxon>Alphaproteobacteria</taxon>
        <taxon>Sphingomonadales</taxon>
        <taxon>Sphingomonadaceae</taxon>
        <taxon>Novosphingobium</taxon>
    </lineage>
</organism>
<dbReference type="RefSeq" id="WP_229735968.1">
    <property type="nucleotide sequence ID" value="NZ_BMHK01000004.1"/>
</dbReference>
<reference evidence="1" key="2">
    <citation type="submission" date="2020-09" db="EMBL/GenBank/DDBJ databases">
        <authorList>
            <person name="Sun Q."/>
            <person name="Zhou Y."/>
        </authorList>
    </citation>
    <scope>NUCLEOTIDE SEQUENCE</scope>
    <source>
        <strain evidence="1">CGMCC 1.15095</strain>
    </source>
</reference>
<dbReference type="EMBL" id="BMHK01000004">
    <property type="protein sequence ID" value="GGB92852.1"/>
    <property type="molecule type" value="Genomic_DNA"/>
</dbReference>
<accession>A0A916TQS1</accession>
<dbReference type="AlphaFoldDB" id="A0A916TQS1"/>
<dbReference type="Proteomes" id="UP000608154">
    <property type="component" value="Unassembled WGS sequence"/>
</dbReference>
<name>A0A916TQS1_9SPHN</name>
<sequence length="135" mass="15430">MPANDNCAPSITPDDRTLFLHGRGEYRHECVKTSQYQSELRDIASRKTRHECVASLALDDSNAKDRSRVTVSIEDMVTGVFPRNLSTQYREWLKRWHLSDAVVKCKAVIVTSTVSGRADYRVKLDIDVPFRMTVE</sequence>
<comment type="caution">
    <text evidence="1">The sequence shown here is derived from an EMBL/GenBank/DDBJ whole genome shotgun (WGS) entry which is preliminary data.</text>
</comment>
<keyword evidence="2" id="KW-1185">Reference proteome</keyword>
<protein>
    <submittedName>
        <fullName evidence="1">Uncharacterized protein</fullName>
    </submittedName>
</protein>